<organism evidence="1 2">
    <name type="scientific">Acidaminobacter hydrogenoformans DSM 2784</name>
    <dbReference type="NCBI Taxonomy" id="1120920"/>
    <lineage>
        <taxon>Bacteria</taxon>
        <taxon>Bacillati</taxon>
        <taxon>Bacillota</taxon>
        <taxon>Clostridia</taxon>
        <taxon>Peptostreptococcales</taxon>
        <taxon>Acidaminobacteraceae</taxon>
        <taxon>Acidaminobacter</taxon>
    </lineage>
</organism>
<protein>
    <recommendedName>
        <fullName evidence="3">Short C-terminal domain-containing protein</fullName>
    </recommendedName>
</protein>
<proteinExistence type="predicted"/>
<name>A0A1G5S3F9_9FIRM</name>
<dbReference type="EMBL" id="FMWL01000015">
    <property type="protein sequence ID" value="SCZ80905.1"/>
    <property type="molecule type" value="Genomic_DNA"/>
</dbReference>
<accession>A0A1G5S3F9</accession>
<sequence length="59" mass="6881">MMLLPIIAIGALVYFFFYDNGSNKVTFQKNQSAEALLKERYVKGEIDEKTYLQMKETIK</sequence>
<evidence type="ECO:0008006" key="3">
    <source>
        <dbReference type="Google" id="ProtNLM"/>
    </source>
</evidence>
<keyword evidence="2" id="KW-1185">Reference proteome</keyword>
<dbReference type="AlphaFoldDB" id="A0A1G5S3F9"/>
<dbReference type="Proteomes" id="UP000199208">
    <property type="component" value="Unassembled WGS sequence"/>
</dbReference>
<evidence type="ECO:0000313" key="2">
    <source>
        <dbReference type="Proteomes" id="UP000199208"/>
    </source>
</evidence>
<reference evidence="1 2" key="1">
    <citation type="submission" date="2016-10" db="EMBL/GenBank/DDBJ databases">
        <authorList>
            <person name="de Groot N.N."/>
        </authorList>
    </citation>
    <scope>NUCLEOTIDE SEQUENCE [LARGE SCALE GENOMIC DNA]</scope>
    <source>
        <strain evidence="1 2">DSM 2784</strain>
    </source>
</reference>
<gene>
    <name evidence="1" type="ORF">SAMN03080599_02509</name>
</gene>
<dbReference type="RefSeq" id="WP_092592022.1">
    <property type="nucleotide sequence ID" value="NZ_FMWL01000015.1"/>
</dbReference>
<evidence type="ECO:0000313" key="1">
    <source>
        <dbReference type="EMBL" id="SCZ80905.1"/>
    </source>
</evidence>
<dbReference type="STRING" id="1120920.SAMN03080599_02509"/>
<dbReference type="OrthoDB" id="2087550at2"/>